<reference evidence="5 6" key="1">
    <citation type="submission" date="2024-06" db="EMBL/GenBank/DDBJ databases">
        <title>The Natural Products Discovery Center: Release of the First 8490 Sequenced Strains for Exploring Actinobacteria Biosynthetic Diversity.</title>
        <authorList>
            <person name="Kalkreuter E."/>
            <person name="Kautsar S.A."/>
            <person name="Yang D."/>
            <person name="Bader C.D."/>
            <person name="Teijaro C.N."/>
            <person name="Fluegel L."/>
            <person name="Davis C.M."/>
            <person name="Simpson J.R."/>
            <person name="Lauterbach L."/>
            <person name="Steele A.D."/>
            <person name="Gui C."/>
            <person name="Meng S."/>
            <person name="Li G."/>
            <person name="Viehrig K."/>
            <person name="Ye F."/>
            <person name="Su P."/>
            <person name="Kiefer A.F."/>
            <person name="Nichols A."/>
            <person name="Cepeda A.J."/>
            <person name="Yan W."/>
            <person name="Fan B."/>
            <person name="Jiang Y."/>
            <person name="Adhikari A."/>
            <person name="Zheng C.-J."/>
            <person name="Schuster L."/>
            <person name="Cowan T.M."/>
            <person name="Smanski M.J."/>
            <person name="Chevrette M.G."/>
            <person name="De Carvalho L.P.S."/>
            <person name="Shen B."/>
        </authorList>
    </citation>
    <scope>NUCLEOTIDE SEQUENCE [LARGE SCALE GENOMIC DNA]</scope>
    <source>
        <strain evidence="5 6">NPDC045974</strain>
    </source>
</reference>
<dbReference type="PANTHER" id="PTHR46268:SF27">
    <property type="entry name" value="UNIVERSAL STRESS PROTEIN RV2623"/>
    <property type="match status" value="1"/>
</dbReference>
<evidence type="ECO:0000313" key="5">
    <source>
        <dbReference type="EMBL" id="MEU7075596.1"/>
    </source>
</evidence>
<dbReference type="InterPro" id="IPR006016">
    <property type="entry name" value="UspA"/>
</dbReference>
<dbReference type="Gene3D" id="3.40.50.620">
    <property type="entry name" value="HUPs"/>
    <property type="match status" value="2"/>
</dbReference>
<dbReference type="PRINTS" id="PR01438">
    <property type="entry name" value="UNVRSLSTRESS"/>
</dbReference>
<accession>A0ABV3CLD1</accession>
<dbReference type="InterPro" id="IPR014729">
    <property type="entry name" value="Rossmann-like_a/b/a_fold"/>
</dbReference>
<keyword evidence="3" id="KW-0067">ATP-binding</keyword>
<dbReference type="CDD" id="cd00293">
    <property type="entry name" value="USP-like"/>
    <property type="match status" value="1"/>
</dbReference>
<evidence type="ECO:0000256" key="3">
    <source>
        <dbReference type="ARBA" id="ARBA00022840"/>
    </source>
</evidence>
<evidence type="ECO:0000259" key="4">
    <source>
        <dbReference type="Pfam" id="PF00582"/>
    </source>
</evidence>
<protein>
    <submittedName>
        <fullName evidence="5">Universal stress protein</fullName>
    </submittedName>
</protein>
<keyword evidence="2" id="KW-0547">Nucleotide-binding</keyword>
<sequence>MSDTSTASEPPVVVGVDGSDHSLRALEWALDAGELLGAPVVVAHVRSDALQLGAARIASLGKEPELPDTVLNAVRNVVEKRGHTVPVRYASLDGSVTDALPAAARSGRLLVTGSRGHGGFVSLLVGSTSRTLATTAPCPLVVVPHEARTVEPTGGPGKGRVLLGLHPEETPDEVVAFAFETARLRGVPLEVVTAFRLPPQPGALLAAPSPALQVPPPLPEADDSAELLREAGREQEERLAPFAERWPAVELAASVVPGDAAGRLVEGSRDAGLVVVGRHHRHRIGSLLIGSVAHAVLHHAHCPVAVVPPAGGSSGNSGAAGHSGRSGT</sequence>
<dbReference type="RefSeq" id="WP_358478122.1">
    <property type="nucleotide sequence ID" value="NZ_JBEZAE010000041.1"/>
</dbReference>
<comment type="caution">
    <text evidence="5">The sequence shown here is derived from an EMBL/GenBank/DDBJ whole genome shotgun (WGS) entry which is preliminary data.</text>
</comment>
<dbReference type="PANTHER" id="PTHR46268">
    <property type="entry name" value="STRESS RESPONSE PROTEIN NHAX"/>
    <property type="match status" value="1"/>
</dbReference>
<evidence type="ECO:0000313" key="6">
    <source>
        <dbReference type="Proteomes" id="UP001551329"/>
    </source>
</evidence>
<organism evidence="5 6">
    <name type="scientific">Streptomyces narbonensis</name>
    <dbReference type="NCBI Taxonomy" id="67333"/>
    <lineage>
        <taxon>Bacteria</taxon>
        <taxon>Bacillati</taxon>
        <taxon>Actinomycetota</taxon>
        <taxon>Actinomycetes</taxon>
        <taxon>Kitasatosporales</taxon>
        <taxon>Streptomycetaceae</taxon>
        <taxon>Streptomyces</taxon>
    </lineage>
</organism>
<dbReference type="Proteomes" id="UP001551329">
    <property type="component" value="Unassembled WGS sequence"/>
</dbReference>
<comment type="similarity">
    <text evidence="1">Belongs to the universal stress protein A family.</text>
</comment>
<dbReference type="EMBL" id="JBEZAE010000041">
    <property type="protein sequence ID" value="MEU7075596.1"/>
    <property type="molecule type" value="Genomic_DNA"/>
</dbReference>
<feature type="domain" description="UspA" evidence="4">
    <location>
        <begin position="160"/>
        <end position="308"/>
    </location>
</feature>
<keyword evidence="6" id="KW-1185">Reference proteome</keyword>
<proteinExistence type="inferred from homology"/>
<dbReference type="Pfam" id="PF00582">
    <property type="entry name" value="Usp"/>
    <property type="match status" value="2"/>
</dbReference>
<evidence type="ECO:0000256" key="1">
    <source>
        <dbReference type="ARBA" id="ARBA00008791"/>
    </source>
</evidence>
<evidence type="ECO:0000256" key="2">
    <source>
        <dbReference type="ARBA" id="ARBA00022741"/>
    </source>
</evidence>
<dbReference type="SUPFAM" id="SSF52402">
    <property type="entry name" value="Adenine nucleotide alpha hydrolases-like"/>
    <property type="match status" value="2"/>
</dbReference>
<gene>
    <name evidence="5" type="ORF">AB0A88_36560</name>
</gene>
<name>A0ABV3CLD1_9ACTN</name>
<dbReference type="InterPro" id="IPR006015">
    <property type="entry name" value="Universal_stress_UspA"/>
</dbReference>
<feature type="domain" description="UspA" evidence="4">
    <location>
        <begin position="12"/>
        <end position="144"/>
    </location>
</feature>